<proteinExistence type="predicted"/>
<name>A0A8H7CWI5_9AGAR</name>
<evidence type="ECO:0000313" key="2">
    <source>
        <dbReference type="Proteomes" id="UP000623467"/>
    </source>
</evidence>
<accession>A0A8H7CWI5</accession>
<evidence type="ECO:0008006" key="3">
    <source>
        <dbReference type="Google" id="ProtNLM"/>
    </source>
</evidence>
<dbReference type="Gene3D" id="3.30.200.20">
    <property type="entry name" value="Phosphorylase Kinase, domain 1"/>
    <property type="match status" value="1"/>
</dbReference>
<sequence>MAPCSPPSSSMDPQADPDADFIVVSTSDYTESASYVLFVSAVVLRLNFTPLEISQHPGRIEGACARRIYHAEIRRDPGTVTVAMYQGEGAEEEWRQHVAKYESIRHPNIIQLYGLVSTKGLYAMVFHDGEDPRLPGVDLV</sequence>
<keyword evidence="2" id="KW-1185">Reference proteome</keyword>
<dbReference type="OrthoDB" id="3065426at2759"/>
<evidence type="ECO:0000313" key="1">
    <source>
        <dbReference type="EMBL" id="KAF7353124.1"/>
    </source>
</evidence>
<protein>
    <recommendedName>
        <fullName evidence="3">Protein kinase domain-containing protein</fullName>
    </recommendedName>
</protein>
<dbReference type="AlphaFoldDB" id="A0A8H7CWI5"/>
<dbReference type="EMBL" id="JACAZH010000012">
    <property type="protein sequence ID" value="KAF7353124.1"/>
    <property type="molecule type" value="Genomic_DNA"/>
</dbReference>
<dbReference type="Proteomes" id="UP000623467">
    <property type="component" value="Unassembled WGS sequence"/>
</dbReference>
<comment type="caution">
    <text evidence="1">The sequence shown here is derived from an EMBL/GenBank/DDBJ whole genome shotgun (WGS) entry which is preliminary data.</text>
</comment>
<reference evidence="1" key="1">
    <citation type="submission" date="2020-05" db="EMBL/GenBank/DDBJ databases">
        <title>Mycena genomes resolve the evolution of fungal bioluminescence.</title>
        <authorList>
            <person name="Tsai I.J."/>
        </authorList>
    </citation>
    <scope>NUCLEOTIDE SEQUENCE</scope>
    <source>
        <strain evidence="1">160909Yilan</strain>
    </source>
</reference>
<organism evidence="1 2">
    <name type="scientific">Mycena sanguinolenta</name>
    <dbReference type="NCBI Taxonomy" id="230812"/>
    <lineage>
        <taxon>Eukaryota</taxon>
        <taxon>Fungi</taxon>
        <taxon>Dikarya</taxon>
        <taxon>Basidiomycota</taxon>
        <taxon>Agaricomycotina</taxon>
        <taxon>Agaricomycetes</taxon>
        <taxon>Agaricomycetidae</taxon>
        <taxon>Agaricales</taxon>
        <taxon>Marasmiineae</taxon>
        <taxon>Mycenaceae</taxon>
        <taxon>Mycena</taxon>
    </lineage>
</organism>
<gene>
    <name evidence="1" type="ORF">MSAN_01499800</name>
</gene>